<evidence type="ECO:0000313" key="1">
    <source>
        <dbReference type="EMBL" id="KAF0561759.1"/>
    </source>
</evidence>
<keyword evidence="2" id="KW-1185">Reference proteome</keyword>
<organism evidence="1 2">
    <name type="scientific">Gigaspora margarita</name>
    <dbReference type="NCBI Taxonomy" id="4874"/>
    <lineage>
        <taxon>Eukaryota</taxon>
        <taxon>Fungi</taxon>
        <taxon>Fungi incertae sedis</taxon>
        <taxon>Mucoromycota</taxon>
        <taxon>Glomeromycotina</taxon>
        <taxon>Glomeromycetes</taxon>
        <taxon>Diversisporales</taxon>
        <taxon>Gigasporaceae</taxon>
        <taxon>Gigaspora</taxon>
    </lineage>
</organism>
<sequence length="101" mass="11674">MDSNPQNRPTAEYVFSKIEGWKLILESENLTEDIDIDIKKKFTDADDIIQITSLKSSFESQNKYYSRSIDVQSIMKSYREFASSNLEFSQDIGFNDLSISN</sequence>
<name>A0A8H4B5M8_GIGMA</name>
<protein>
    <submittedName>
        <fullName evidence="1">Uncharacterized protein</fullName>
    </submittedName>
</protein>
<gene>
    <name evidence="1" type="ORF">F8M41_019379</name>
</gene>
<dbReference type="AlphaFoldDB" id="A0A8H4B5M8"/>
<comment type="caution">
    <text evidence="1">The sequence shown here is derived from an EMBL/GenBank/DDBJ whole genome shotgun (WGS) entry which is preliminary data.</text>
</comment>
<dbReference type="EMBL" id="WTPW01000006">
    <property type="protein sequence ID" value="KAF0561759.1"/>
    <property type="molecule type" value="Genomic_DNA"/>
</dbReference>
<evidence type="ECO:0000313" key="2">
    <source>
        <dbReference type="Proteomes" id="UP000439903"/>
    </source>
</evidence>
<accession>A0A8H4B5M8</accession>
<dbReference type="Proteomes" id="UP000439903">
    <property type="component" value="Unassembled WGS sequence"/>
</dbReference>
<reference evidence="1 2" key="1">
    <citation type="journal article" date="2019" name="Environ. Microbiol.">
        <title>At the nexus of three kingdoms: the genome of the mycorrhizal fungus Gigaspora margarita provides insights into plant, endobacterial and fungal interactions.</title>
        <authorList>
            <person name="Venice F."/>
            <person name="Ghignone S."/>
            <person name="Salvioli di Fossalunga A."/>
            <person name="Amselem J."/>
            <person name="Novero M."/>
            <person name="Xianan X."/>
            <person name="Sedzielewska Toro K."/>
            <person name="Morin E."/>
            <person name="Lipzen A."/>
            <person name="Grigoriev I.V."/>
            <person name="Henrissat B."/>
            <person name="Martin F.M."/>
            <person name="Bonfante P."/>
        </authorList>
    </citation>
    <scope>NUCLEOTIDE SEQUENCE [LARGE SCALE GENOMIC DNA]</scope>
    <source>
        <strain evidence="1 2">BEG34</strain>
    </source>
</reference>
<proteinExistence type="predicted"/>